<name>A0ABR7HGV1_9FIRM</name>
<accession>A0ABR7HGV1</accession>
<proteinExistence type="predicted"/>
<dbReference type="EMBL" id="JACOPB010000034">
    <property type="protein sequence ID" value="MBC5712415.1"/>
    <property type="molecule type" value="Genomic_DNA"/>
</dbReference>
<gene>
    <name evidence="1" type="ORF">H8S75_31435</name>
</gene>
<sequence>MLKILIIPENMQRGDRILDAICKVETESITKYDKARKRIITHGGTLYEVIRPDPRYLMGVRADQVIFDYAFNTTLRDIVECSILRNSCVPKKFQIIDDRSVLN</sequence>
<evidence type="ECO:0000313" key="2">
    <source>
        <dbReference type="Proteomes" id="UP000634672"/>
    </source>
</evidence>
<dbReference type="RefSeq" id="WP_187024832.1">
    <property type="nucleotide sequence ID" value="NZ_JACOPB010000034.1"/>
</dbReference>
<organism evidence="1 2">
    <name type="scientific">Hungatella hominis</name>
    <dbReference type="NCBI Taxonomy" id="2763050"/>
    <lineage>
        <taxon>Bacteria</taxon>
        <taxon>Bacillati</taxon>
        <taxon>Bacillota</taxon>
        <taxon>Clostridia</taxon>
        <taxon>Lachnospirales</taxon>
        <taxon>Lachnospiraceae</taxon>
        <taxon>Hungatella</taxon>
    </lineage>
</organism>
<keyword evidence="2" id="KW-1185">Reference proteome</keyword>
<evidence type="ECO:0000313" key="1">
    <source>
        <dbReference type="EMBL" id="MBC5712415.1"/>
    </source>
</evidence>
<comment type="caution">
    <text evidence="1">The sequence shown here is derived from an EMBL/GenBank/DDBJ whole genome shotgun (WGS) entry which is preliminary data.</text>
</comment>
<protein>
    <submittedName>
        <fullName evidence="1">Uncharacterized protein</fullName>
    </submittedName>
</protein>
<reference evidence="1 2" key="1">
    <citation type="submission" date="2020-08" db="EMBL/GenBank/DDBJ databases">
        <title>Genome public.</title>
        <authorList>
            <person name="Liu C."/>
            <person name="Sun Q."/>
        </authorList>
    </citation>
    <scope>NUCLEOTIDE SEQUENCE [LARGE SCALE GENOMIC DNA]</scope>
    <source>
        <strain evidence="1 2">NSJ-66</strain>
    </source>
</reference>
<dbReference type="Proteomes" id="UP000634672">
    <property type="component" value="Unassembled WGS sequence"/>
</dbReference>